<dbReference type="Pfam" id="PF00108">
    <property type="entry name" value="Thiolase_N"/>
    <property type="match status" value="1"/>
</dbReference>
<dbReference type="STRING" id="452652.KSE_07740"/>
<dbReference type="RefSeq" id="WP_014133932.1">
    <property type="nucleotide sequence ID" value="NC_016109.1"/>
</dbReference>
<dbReference type="PROSITE" id="PS00099">
    <property type="entry name" value="THIOLASE_3"/>
    <property type="match status" value="1"/>
</dbReference>
<dbReference type="InterPro" id="IPR020615">
    <property type="entry name" value="Thiolase_acyl_enz_int_AS"/>
</dbReference>
<dbReference type="SUPFAM" id="SSF53901">
    <property type="entry name" value="Thiolase-like"/>
    <property type="match status" value="2"/>
</dbReference>
<dbReference type="HOGENOM" id="CLU_031026_0_0_11"/>
<name>E4N5Y2_KITSK</name>
<accession>E4N5Y2</accession>
<dbReference type="InterPro" id="IPR020610">
    <property type="entry name" value="Thiolase_AS"/>
</dbReference>
<keyword evidence="3 8" id="KW-0808">Transferase</keyword>
<dbReference type="PIRSF" id="PIRSF000429">
    <property type="entry name" value="Ac-CoA_Ac_transf"/>
    <property type="match status" value="1"/>
</dbReference>
<dbReference type="eggNOG" id="COG0183">
    <property type="taxonomic scope" value="Bacteria"/>
</dbReference>
<dbReference type="EC" id="2.3.1.9" evidence="2"/>
<dbReference type="EMBL" id="AP010968">
    <property type="protein sequence ID" value="BAJ26613.1"/>
    <property type="molecule type" value="Genomic_DNA"/>
</dbReference>
<dbReference type="PATRIC" id="fig|452652.3.peg.760"/>
<dbReference type="PROSITE" id="PS00737">
    <property type="entry name" value="THIOLASE_2"/>
    <property type="match status" value="1"/>
</dbReference>
<dbReference type="InterPro" id="IPR020616">
    <property type="entry name" value="Thiolase_N"/>
</dbReference>
<reference evidence="11 12" key="1">
    <citation type="journal article" date="2010" name="DNA Res.">
        <title>Genome sequence of Kitasatospora setae NBRC 14216T: an evolutionary snapshot of the family Streptomycetaceae.</title>
        <authorList>
            <person name="Ichikawa N."/>
            <person name="Oguchi A."/>
            <person name="Ikeda H."/>
            <person name="Ishikawa J."/>
            <person name="Kitani S."/>
            <person name="Watanabe Y."/>
            <person name="Nakamura S."/>
            <person name="Katano Y."/>
            <person name="Kishi E."/>
            <person name="Sasagawa M."/>
            <person name="Ankai A."/>
            <person name="Fukui S."/>
            <person name="Hashimoto Y."/>
            <person name="Kamata S."/>
            <person name="Otoguro M."/>
            <person name="Tanikawa S."/>
            <person name="Nihira T."/>
            <person name="Horinouchi S."/>
            <person name="Ohnishi Y."/>
            <person name="Hayakawa M."/>
            <person name="Kuzuyama T."/>
            <person name="Arisawa A."/>
            <person name="Nomoto F."/>
            <person name="Miura H."/>
            <person name="Takahashi Y."/>
            <person name="Fujita N."/>
        </authorList>
    </citation>
    <scope>NUCLEOTIDE SEQUENCE [LARGE SCALE GENOMIC DNA]</scope>
    <source>
        <strain evidence="12">ATCC 33774 / DSM 43861 / JCM 3304 / KCC A-0304 / NBRC 14216 / KM-6054</strain>
    </source>
</reference>
<organism evidence="11 12">
    <name type="scientific">Kitasatospora setae (strain ATCC 33774 / DSM 43861 / JCM 3304 / KCC A-0304 / NBRC 14216 / KM-6054)</name>
    <name type="common">Streptomyces setae</name>
    <dbReference type="NCBI Taxonomy" id="452652"/>
    <lineage>
        <taxon>Bacteria</taxon>
        <taxon>Bacillati</taxon>
        <taxon>Actinomycetota</taxon>
        <taxon>Actinomycetes</taxon>
        <taxon>Kitasatosporales</taxon>
        <taxon>Streptomycetaceae</taxon>
        <taxon>Kitasatospora</taxon>
    </lineage>
</organism>
<evidence type="ECO:0000256" key="8">
    <source>
        <dbReference type="RuleBase" id="RU003557"/>
    </source>
</evidence>
<feature type="active site" description="Acyl-thioester intermediate" evidence="7">
    <location>
        <position position="88"/>
    </location>
</feature>
<feature type="active site" description="Proton acceptor" evidence="7">
    <location>
        <position position="349"/>
    </location>
</feature>
<dbReference type="Gene3D" id="3.40.47.10">
    <property type="match status" value="2"/>
</dbReference>
<dbReference type="InterPro" id="IPR002155">
    <property type="entry name" value="Thiolase"/>
</dbReference>
<sequence length="394" mass="39739">MTTSVIVAGARTPIGRLGGALAPLGAVELGAHAVKAALARAGVAPEQVEYVLMGQVLQAGLGQLPARQAAVAAGIPLDVPAVNVNKVCLSGIDAIATADLLIRSGAYEVVVAGGMESMTNAPLLLPGLRAGYRGAPPQLLDSATHDGLTDAFQHIPMGAATDRRGPALGLTRAEQDAYALESHRRAAEAQRAGRLDAEIAPIPVPQRRGAPLLVSADEGVRADSTPEQLARLAPSFDPGGTITAASSSPLSDGACALVLTSARKAAELGLEPLAEVGPHASVAGPDTSLHSQPSRAIRRLLDRTGLAVADLDLIEINEAFSAVALKSMKDLGIDSGRVNTDGGALALGHPIGMSGARLVLHLAHALKRRGGGTGAAALCGGGGQGDALLLTVPR</sequence>
<protein>
    <recommendedName>
        <fullName evidence="6">Probable acetyl-CoA acetyltransferase</fullName>
        <ecNumber evidence="2">2.3.1.9</ecNumber>
    </recommendedName>
    <alternativeName>
        <fullName evidence="5">Acetoacetyl-CoA thiolase</fullName>
    </alternativeName>
</protein>
<evidence type="ECO:0000256" key="5">
    <source>
        <dbReference type="ARBA" id="ARBA00030755"/>
    </source>
</evidence>
<dbReference type="Proteomes" id="UP000007076">
    <property type="component" value="Chromosome"/>
</dbReference>
<dbReference type="InterPro" id="IPR020613">
    <property type="entry name" value="Thiolase_CS"/>
</dbReference>
<keyword evidence="4 8" id="KW-0012">Acyltransferase</keyword>
<evidence type="ECO:0000256" key="2">
    <source>
        <dbReference type="ARBA" id="ARBA00012705"/>
    </source>
</evidence>
<evidence type="ECO:0000313" key="12">
    <source>
        <dbReference type="Proteomes" id="UP000007076"/>
    </source>
</evidence>
<dbReference type="InterPro" id="IPR020617">
    <property type="entry name" value="Thiolase_C"/>
</dbReference>
<proteinExistence type="inferred from homology"/>
<evidence type="ECO:0000256" key="7">
    <source>
        <dbReference type="PIRSR" id="PIRSR000429-1"/>
    </source>
</evidence>
<evidence type="ECO:0000259" key="10">
    <source>
        <dbReference type="Pfam" id="PF02803"/>
    </source>
</evidence>
<dbReference type="KEGG" id="ksk:KSE_07740"/>
<dbReference type="PANTHER" id="PTHR18919:SF107">
    <property type="entry name" value="ACETYL-COA ACETYLTRANSFERASE, CYTOSOLIC"/>
    <property type="match status" value="1"/>
</dbReference>
<evidence type="ECO:0000313" key="11">
    <source>
        <dbReference type="EMBL" id="BAJ26613.1"/>
    </source>
</evidence>
<feature type="domain" description="Thiolase C-terminal" evidence="10">
    <location>
        <begin position="271"/>
        <end position="390"/>
    </location>
</feature>
<feature type="active site" description="Proton acceptor" evidence="7">
    <location>
        <position position="379"/>
    </location>
</feature>
<dbReference type="PROSITE" id="PS00098">
    <property type="entry name" value="THIOLASE_1"/>
    <property type="match status" value="1"/>
</dbReference>
<dbReference type="AlphaFoldDB" id="E4N5Y2"/>
<comment type="similarity">
    <text evidence="1 8">Belongs to the thiolase-like superfamily. Thiolase family.</text>
</comment>
<gene>
    <name evidence="11" type="ordered locus">KSE_07740</name>
</gene>
<evidence type="ECO:0000256" key="4">
    <source>
        <dbReference type="ARBA" id="ARBA00023315"/>
    </source>
</evidence>
<dbReference type="NCBIfam" id="TIGR01930">
    <property type="entry name" value="AcCoA-C-Actrans"/>
    <property type="match status" value="1"/>
</dbReference>
<evidence type="ECO:0000256" key="6">
    <source>
        <dbReference type="ARBA" id="ARBA00040529"/>
    </source>
</evidence>
<dbReference type="PANTHER" id="PTHR18919">
    <property type="entry name" value="ACETYL-COA C-ACYLTRANSFERASE"/>
    <property type="match status" value="1"/>
</dbReference>
<dbReference type="InterPro" id="IPR016039">
    <property type="entry name" value="Thiolase-like"/>
</dbReference>
<dbReference type="Pfam" id="PF02803">
    <property type="entry name" value="Thiolase_C"/>
    <property type="match status" value="1"/>
</dbReference>
<evidence type="ECO:0000256" key="3">
    <source>
        <dbReference type="ARBA" id="ARBA00022679"/>
    </source>
</evidence>
<evidence type="ECO:0000259" key="9">
    <source>
        <dbReference type="Pfam" id="PF00108"/>
    </source>
</evidence>
<dbReference type="GO" id="GO:0003985">
    <property type="term" value="F:acetyl-CoA C-acetyltransferase activity"/>
    <property type="evidence" value="ECO:0007669"/>
    <property type="project" value="UniProtKB-EC"/>
</dbReference>
<evidence type="ECO:0000256" key="1">
    <source>
        <dbReference type="ARBA" id="ARBA00010982"/>
    </source>
</evidence>
<feature type="domain" description="Thiolase N-terminal" evidence="9">
    <location>
        <begin position="5"/>
        <end position="262"/>
    </location>
</feature>
<dbReference type="CDD" id="cd00751">
    <property type="entry name" value="thiolase"/>
    <property type="match status" value="1"/>
</dbReference>
<keyword evidence="12" id="KW-1185">Reference proteome</keyword>